<feature type="domain" description="SnoaL-like" evidence="1">
    <location>
        <begin position="14"/>
        <end position="130"/>
    </location>
</feature>
<keyword evidence="3" id="KW-1185">Reference proteome</keyword>
<dbReference type="InterPro" id="IPR037401">
    <property type="entry name" value="SnoaL-like"/>
</dbReference>
<reference evidence="2 3" key="1">
    <citation type="submission" date="2018-03" db="EMBL/GenBank/DDBJ databases">
        <title>Comparative analysis of microorganisms from saline springs in Andes Mountain Range, Colombia.</title>
        <authorList>
            <person name="Rubin E."/>
        </authorList>
    </citation>
    <scope>NUCLEOTIDE SEQUENCE [LARGE SCALE GENOMIC DNA]</scope>
    <source>
        <strain evidence="2 3">CG 35</strain>
    </source>
</reference>
<dbReference type="Proteomes" id="UP000238217">
    <property type="component" value="Unassembled WGS sequence"/>
</dbReference>
<dbReference type="OrthoDB" id="9812295at2"/>
<name>A0A2T0YRL3_9MICC</name>
<dbReference type="AlphaFoldDB" id="A0A2T0YRL3"/>
<gene>
    <name evidence="2" type="ORF">BCL67_103157</name>
</gene>
<protein>
    <submittedName>
        <fullName evidence="2">Uncharacterized protein (TIGR02246 family)</fullName>
    </submittedName>
</protein>
<evidence type="ECO:0000313" key="2">
    <source>
        <dbReference type="EMBL" id="PRZ18171.1"/>
    </source>
</evidence>
<dbReference type="InterPro" id="IPR032710">
    <property type="entry name" value="NTF2-like_dom_sf"/>
</dbReference>
<sequence length="144" mass="16063">MTHRESVEELQRLVRDRVDAIAAHDVEALVGVPVEDVLAFNVLPPLSLRGAEQVAEQTRGWLGSYAQGPGYEVRDLQVDADEDLGFCAFLYHVTGTLRSSDSVSMWVRATLVCRRIAGRWRVVHDHESIPWDSETGQGLPDLQP</sequence>
<proteinExistence type="predicted"/>
<dbReference type="EMBL" id="PVTY01000003">
    <property type="protein sequence ID" value="PRZ18171.1"/>
    <property type="molecule type" value="Genomic_DNA"/>
</dbReference>
<dbReference type="Pfam" id="PF13474">
    <property type="entry name" value="SnoaL_3"/>
    <property type="match status" value="1"/>
</dbReference>
<dbReference type="InterPro" id="IPR011944">
    <property type="entry name" value="Steroid_delta5-4_isomerase"/>
</dbReference>
<accession>A0A2T0YRL3</accession>
<evidence type="ECO:0000259" key="1">
    <source>
        <dbReference type="Pfam" id="PF13474"/>
    </source>
</evidence>
<dbReference type="SUPFAM" id="SSF54427">
    <property type="entry name" value="NTF2-like"/>
    <property type="match status" value="1"/>
</dbReference>
<dbReference type="RefSeq" id="WP_106122060.1">
    <property type="nucleotide sequence ID" value="NZ_PVTY01000003.1"/>
</dbReference>
<dbReference type="NCBIfam" id="TIGR02246">
    <property type="entry name" value="SgcJ/EcaC family oxidoreductase"/>
    <property type="match status" value="1"/>
</dbReference>
<dbReference type="Gene3D" id="3.10.450.50">
    <property type="match status" value="1"/>
</dbReference>
<organism evidence="2 3">
    <name type="scientific">Nesterenkonia sandarakina</name>
    <dbReference type="NCBI Taxonomy" id="272918"/>
    <lineage>
        <taxon>Bacteria</taxon>
        <taxon>Bacillati</taxon>
        <taxon>Actinomycetota</taxon>
        <taxon>Actinomycetes</taxon>
        <taxon>Micrococcales</taxon>
        <taxon>Micrococcaceae</taxon>
        <taxon>Nesterenkonia</taxon>
    </lineage>
</organism>
<comment type="caution">
    <text evidence="2">The sequence shown here is derived from an EMBL/GenBank/DDBJ whole genome shotgun (WGS) entry which is preliminary data.</text>
</comment>
<evidence type="ECO:0000313" key="3">
    <source>
        <dbReference type="Proteomes" id="UP000238217"/>
    </source>
</evidence>